<evidence type="ECO:0000256" key="2">
    <source>
        <dbReference type="SAM" id="MobiDB-lite"/>
    </source>
</evidence>
<protein>
    <submittedName>
        <fullName evidence="5">4'-phosphopantetheinyl transferase EntD</fullName>
    </submittedName>
</protein>
<dbReference type="InterPro" id="IPR008278">
    <property type="entry name" value="4-PPantetheinyl_Trfase_dom"/>
</dbReference>
<accession>A0ABX4MYS7</accession>
<proteinExistence type="predicted"/>
<evidence type="ECO:0000259" key="4">
    <source>
        <dbReference type="Pfam" id="PF17837"/>
    </source>
</evidence>
<dbReference type="SUPFAM" id="SSF56214">
    <property type="entry name" value="4'-phosphopantetheinyl transferase"/>
    <property type="match status" value="1"/>
</dbReference>
<sequence>MKSSKIFADLFPPPVRVVETRTELEEGPYYPEEERYIADAVPERQREFRTVRVCARRAFRELGHEGPALVPDEKRAPIWPAGVAGSMTHCAGFRAAAVASTNDIRGVGIDAELHVPLPEEILDIISLPEERPMVEDLSARYPDIFWERLIFSAKESVFKAWFPLTRQWLDFLECRILIDAPARRFQDRAQDLLVQPPGLVLDLVQQFRVAFHALPVVAGRSAGVGLCSGLQDVHEGARRRRQGSGGELGWVDWCIRRWSLSVVHADRIRPFTKERVGPLGESGPEAKRILERRNAGFHQPLKRAAGGPPQEYG</sequence>
<dbReference type="GO" id="GO:0016740">
    <property type="term" value="F:transferase activity"/>
    <property type="evidence" value="ECO:0007669"/>
    <property type="project" value="UniProtKB-KW"/>
</dbReference>
<feature type="domain" description="4'-phosphopantetheinyl transferase N-terminal" evidence="4">
    <location>
        <begin position="32"/>
        <end position="99"/>
    </location>
</feature>
<dbReference type="InterPro" id="IPR037143">
    <property type="entry name" value="4-PPantetheinyl_Trfase_dom_sf"/>
</dbReference>
<feature type="compositionally biased region" description="Basic and acidic residues" evidence="2">
    <location>
        <begin position="284"/>
        <end position="294"/>
    </location>
</feature>
<dbReference type="RefSeq" id="WP_066139068.1">
    <property type="nucleotide sequence ID" value="NZ_PGEY01000001.1"/>
</dbReference>
<keyword evidence="1 5" id="KW-0808">Transferase</keyword>
<gene>
    <name evidence="5" type="ORF">ATK23_0554</name>
</gene>
<organism evidence="5 6">
    <name type="scientific">Glutamicibacter mysorens</name>
    <dbReference type="NCBI Taxonomy" id="257984"/>
    <lineage>
        <taxon>Bacteria</taxon>
        <taxon>Bacillati</taxon>
        <taxon>Actinomycetota</taxon>
        <taxon>Actinomycetes</taxon>
        <taxon>Micrococcales</taxon>
        <taxon>Micrococcaceae</taxon>
        <taxon>Glutamicibacter</taxon>
    </lineage>
</organism>
<reference evidence="5 6" key="1">
    <citation type="submission" date="2017-11" db="EMBL/GenBank/DDBJ databases">
        <title>Sequencing the genomes of 1000 actinobacteria strains.</title>
        <authorList>
            <person name="Klenk H.-P."/>
        </authorList>
    </citation>
    <scope>NUCLEOTIDE SEQUENCE [LARGE SCALE GENOMIC DNA]</scope>
    <source>
        <strain evidence="5 6">DSM 12798</strain>
    </source>
</reference>
<dbReference type="InterPro" id="IPR041354">
    <property type="entry name" value="4PPT_N"/>
</dbReference>
<dbReference type="InterPro" id="IPR003542">
    <property type="entry name" value="Enbac_synth_compD-like"/>
</dbReference>
<evidence type="ECO:0000256" key="1">
    <source>
        <dbReference type="ARBA" id="ARBA00022679"/>
    </source>
</evidence>
<dbReference type="EMBL" id="PGEY01000001">
    <property type="protein sequence ID" value="PJJ43371.1"/>
    <property type="molecule type" value="Genomic_DNA"/>
</dbReference>
<name>A0ABX4MYS7_9MICC</name>
<dbReference type="Pfam" id="PF01648">
    <property type="entry name" value="ACPS"/>
    <property type="match status" value="1"/>
</dbReference>
<keyword evidence="6" id="KW-1185">Reference proteome</keyword>
<feature type="region of interest" description="Disordered" evidence="2">
    <location>
        <begin position="275"/>
        <end position="313"/>
    </location>
</feature>
<comment type="caution">
    <text evidence="5">The sequence shown here is derived from an EMBL/GenBank/DDBJ whole genome shotgun (WGS) entry which is preliminary data.</text>
</comment>
<dbReference type="Proteomes" id="UP000229263">
    <property type="component" value="Unassembled WGS sequence"/>
</dbReference>
<dbReference type="PANTHER" id="PTHR38096">
    <property type="entry name" value="ENTEROBACTIN SYNTHASE COMPONENT D"/>
    <property type="match status" value="1"/>
</dbReference>
<evidence type="ECO:0000313" key="5">
    <source>
        <dbReference type="EMBL" id="PJJ43371.1"/>
    </source>
</evidence>
<dbReference type="PRINTS" id="PR01399">
    <property type="entry name" value="ENTSNTHTASED"/>
</dbReference>
<dbReference type="PANTHER" id="PTHR38096:SF1">
    <property type="entry name" value="ENTEROBACTIN SYNTHASE COMPONENT D"/>
    <property type="match status" value="1"/>
</dbReference>
<evidence type="ECO:0000259" key="3">
    <source>
        <dbReference type="Pfam" id="PF01648"/>
    </source>
</evidence>
<feature type="domain" description="4'-phosphopantetheinyl transferase" evidence="3">
    <location>
        <begin position="106"/>
        <end position="180"/>
    </location>
</feature>
<evidence type="ECO:0000313" key="6">
    <source>
        <dbReference type="Proteomes" id="UP000229263"/>
    </source>
</evidence>
<dbReference type="Pfam" id="PF17837">
    <property type="entry name" value="4PPT_N"/>
    <property type="match status" value="1"/>
</dbReference>